<feature type="region of interest" description="Disordered" evidence="4">
    <location>
        <begin position="118"/>
        <end position="162"/>
    </location>
</feature>
<gene>
    <name evidence="6" type="ORF">D9619_013119</name>
</gene>
<dbReference type="OrthoDB" id="3173036at2759"/>
<feature type="domain" description="Zinc finger PHD-type" evidence="5">
    <location>
        <begin position="1753"/>
        <end position="1801"/>
    </location>
</feature>
<accession>A0A8H5AZK7</accession>
<evidence type="ECO:0000313" key="7">
    <source>
        <dbReference type="Proteomes" id="UP000567179"/>
    </source>
</evidence>
<dbReference type="SUPFAM" id="SSF57903">
    <property type="entry name" value="FYVE/PHD zinc finger"/>
    <property type="match status" value="1"/>
</dbReference>
<reference evidence="6 7" key="1">
    <citation type="journal article" date="2020" name="ISME J.">
        <title>Uncovering the hidden diversity of litter-decomposition mechanisms in mushroom-forming fungi.</title>
        <authorList>
            <person name="Floudas D."/>
            <person name="Bentzer J."/>
            <person name="Ahren D."/>
            <person name="Johansson T."/>
            <person name="Persson P."/>
            <person name="Tunlid A."/>
        </authorList>
    </citation>
    <scope>NUCLEOTIDE SEQUENCE [LARGE SCALE GENOMIC DNA]</scope>
    <source>
        <strain evidence="6 7">CBS 101986</strain>
    </source>
</reference>
<evidence type="ECO:0000256" key="4">
    <source>
        <dbReference type="SAM" id="MobiDB-lite"/>
    </source>
</evidence>
<organism evidence="6 7">
    <name type="scientific">Psilocybe cf. subviscida</name>
    <dbReference type="NCBI Taxonomy" id="2480587"/>
    <lineage>
        <taxon>Eukaryota</taxon>
        <taxon>Fungi</taxon>
        <taxon>Dikarya</taxon>
        <taxon>Basidiomycota</taxon>
        <taxon>Agaricomycotina</taxon>
        <taxon>Agaricomycetes</taxon>
        <taxon>Agaricomycetidae</taxon>
        <taxon>Agaricales</taxon>
        <taxon>Agaricineae</taxon>
        <taxon>Strophariaceae</taxon>
        <taxon>Psilocybe</taxon>
    </lineage>
</organism>
<feature type="region of interest" description="Disordered" evidence="4">
    <location>
        <begin position="1717"/>
        <end position="1742"/>
    </location>
</feature>
<evidence type="ECO:0000259" key="5">
    <source>
        <dbReference type="SMART" id="SM00249"/>
    </source>
</evidence>
<dbReference type="InterPro" id="IPR001965">
    <property type="entry name" value="Znf_PHD"/>
</dbReference>
<feature type="region of interest" description="Disordered" evidence="4">
    <location>
        <begin position="1590"/>
        <end position="1625"/>
    </location>
</feature>
<evidence type="ECO:0000256" key="1">
    <source>
        <dbReference type="ARBA" id="ARBA00022723"/>
    </source>
</evidence>
<evidence type="ECO:0000256" key="3">
    <source>
        <dbReference type="ARBA" id="ARBA00022833"/>
    </source>
</evidence>
<name>A0A8H5AZK7_9AGAR</name>
<dbReference type="Proteomes" id="UP000567179">
    <property type="component" value="Unassembled WGS sequence"/>
</dbReference>
<dbReference type="InterPro" id="IPR019786">
    <property type="entry name" value="Zinc_finger_PHD-type_CS"/>
</dbReference>
<dbReference type="PROSITE" id="PS01359">
    <property type="entry name" value="ZF_PHD_1"/>
    <property type="match status" value="1"/>
</dbReference>
<protein>
    <recommendedName>
        <fullName evidence="5">Zinc finger PHD-type domain-containing protein</fullName>
    </recommendedName>
</protein>
<feature type="region of interest" description="Disordered" evidence="4">
    <location>
        <begin position="1659"/>
        <end position="1686"/>
    </location>
</feature>
<dbReference type="EMBL" id="JAACJJ010000046">
    <property type="protein sequence ID" value="KAF5313877.1"/>
    <property type="molecule type" value="Genomic_DNA"/>
</dbReference>
<feature type="region of interest" description="Disordered" evidence="4">
    <location>
        <begin position="1811"/>
        <end position="1842"/>
    </location>
</feature>
<feature type="compositionally biased region" description="Polar residues" evidence="4">
    <location>
        <begin position="1944"/>
        <end position="1966"/>
    </location>
</feature>
<dbReference type="GO" id="GO:0008270">
    <property type="term" value="F:zinc ion binding"/>
    <property type="evidence" value="ECO:0007669"/>
    <property type="project" value="UniProtKB-KW"/>
</dbReference>
<dbReference type="InterPro" id="IPR011011">
    <property type="entry name" value="Znf_FYVE_PHD"/>
</dbReference>
<feature type="compositionally biased region" description="Acidic residues" evidence="4">
    <location>
        <begin position="1659"/>
        <end position="1671"/>
    </location>
</feature>
<evidence type="ECO:0000256" key="2">
    <source>
        <dbReference type="ARBA" id="ARBA00022771"/>
    </source>
</evidence>
<evidence type="ECO:0000313" key="6">
    <source>
        <dbReference type="EMBL" id="KAF5313877.1"/>
    </source>
</evidence>
<dbReference type="Gene3D" id="3.30.40.10">
    <property type="entry name" value="Zinc/RING finger domain, C3HC4 (zinc finger)"/>
    <property type="match status" value="1"/>
</dbReference>
<keyword evidence="3" id="KW-0862">Zinc</keyword>
<dbReference type="InterPro" id="IPR013083">
    <property type="entry name" value="Znf_RING/FYVE/PHD"/>
</dbReference>
<keyword evidence="1" id="KW-0479">Metal-binding</keyword>
<keyword evidence="7" id="KW-1185">Reference proteome</keyword>
<dbReference type="SMART" id="SM00249">
    <property type="entry name" value="PHD"/>
    <property type="match status" value="1"/>
</dbReference>
<sequence>MTPEEIENLEIEIVEGPDGRYGICPHCFRKVKVGTAGAGNLKAQHLLTDTCKKARERFDAKARVKEKVKTTVKQVKKAVKKSVTLDGWLDKGPRPQPVPSTVAPVARLPSTVMPTASATFSNAESNNLTSESTTRMPSVKSMQISPNTNSEVTAPGLPSQPSPGNLNIIEEMLMLIPRIPESVREAKDHDEIAIFAGDPSRFDDPNLQAEELWEGFLNKFLKGALGWDTDKSMDDFICRGPKGMSALVNFVRHFVIKRDVPLALFEGKLERVMIALRKCTMTGANDNVNTHLPTVSQAPIVDEQVVNEPTSDTNAAAPAAVEAAQARPSKRRCDSDDFEVINVDSFEYEDILQKSPLSTTASSRKTTDDSLHMCKGFALALPPGRDPHEHYPHAMHNLPDVQLPWGYEIRNGFMTLYASSCRRLISGGAASCKSCRLLSKNTTLDGILTRMETGVHANSRLPYHGIASLREIIHEKNRKIEYLKLRGLNTAKKLLGKADELGEHKRLLMAIASGKTHRVDCLLSIGLRQRKGTRGLMASVLASAQGFYRPRGYTEEEDMKAVLVWRLAGNRVAEINHRANGAPSVSYLRRRSTVPRIVPSPGKPTPQQVQANMEAVFSSILELLKANLSELEVVHAVLMLDELATERRLRYDALTNMILGLCREHGHKTSLEFINEDDLTEIFRLLDEGEIHYASEATVAAVGLMSEDHRIYPARPVLVSGDCKKETGPQHARVIQAILDGVNAIKEKTRIRFVSLASDGEKRRATSLIQLTLKNILNEDSPIYTLLSDLSFMDFHVGDDDITCDKDWKHIFKRLRNLLVRQRGVVVNNVRITPQILKEHLRQAGYSPQHIGAIFNPKDLQDVKLALDLLKDIWNLPRHANEASPGFAAAREAIWVLGRTIFHLVYPFLCLDLSLSEQIEHLSAASHSFLALYSKAGMEFIPTELYCDIQHLIKNAIFCVAKAKKDRPNSKFFLILLGTDRLEELFGILRTMIGNDANLDILQLIGRLAGTTEVANILARYPHWDRGPRRLNCPAMSRDSTEISTFADHIKPGLWRGDVFVKNVSIRTSWSRGRHLAEKTNPAITTQLRALDETPGVTILAPRGVPLFKMPLAENDVDESLEDIMEPSDGNERAPGQEVEGDLRAEVEDALTDPDQHTNEGSFEKKVMYAGKEVAKSRALSLASKYRVFTSSTDCLRRVQAMDRYTAVLEEPDGDVATPAVDDGKVLVVSDPVASIASSDDRLWLCIGEVNSLKLDGRAVNSIKHSLLQEKIVSVSFQVLGLRLATINDDPERQHGWRTYRIFEKTVIVPGRLIIPLNPAVSTTHAAGVVPWYLFSSSFLVALAATLYEESTTGTAKKSIPLLKTTVDYPYRNKNNEGCFVCGEAANEAAMSNDCPRCIPTFTFPPGNGQTVIAHMAAHIRHDDTIDKTWPVCGLCLQPSSLCRYFVKKGRGAKANLTIDDVRSKGCNMKIAWTYSTAAKSTESSPCSNAPIVCPLCPSDEPAIWRYFMEGHFNHEHPNVVEDYGHLWTLTKEEEDFVEGEWKKRLIVKKKRNTKGKKVPIRVSEAHRARLIPTDLEPVENFTGADDLSAEHESDDAELAGGEDDEGVDPAGNEQEDLERLQSPELPTVSELAERIAMANGHGGGGVNLRVVEGEVEEGIEDGNNDDDEEETRVQSHTNDSSVTSPIEAACEAADTAPDRHDVASSNEEAMPSVPIQDQAHSESANAESEQDNPDGRRSSKRKRDNLLQMLQACYCDAVVDLSEGDIIECTASGCETQWYHLRCVPAMKKVPPKWYCPSCINLRGWQPLAETSSSAPTSAAPVSSTQSAAPNTLPAHPSATNTPIALSLSVTTDPHTTSSPIPSPPVTPLGSPCYSPTCRGHSINTVATPASNTANDLAVLEPPVSIAASPSGLTSSNSRRSSNRKQLARPLTDAPVAKRRRTSICNAKSAPTTASTSPLPDAPTATSLQAEHDWFAKAVEMLNDNALGERWAKLVTAWITFEVHFKCVPNGLLPCKGHPPAIGDWIARACNPGWRPIIVDSKIFGDAHVEWWTYLQPEWRVLDDDVFDRVDAGDLKCLKKPGANGLLSVLALLFFWGTAVKAAGKKSERWNVYVEDFMLVLEHLSSTA</sequence>
<comment type="caution">
    <text evidence="6">The sequence shown here is derived from an EMBL/GenBank/DDBJ whole genome shotgun (WGS) entry which is preliminary data.</text>
</comment>
<feature type="region of interest" description="Disordered" evidence="4">
    <location>
        <begin position="1907"/>
        <end position="1966"/>
    </location>
</feature>
<feature type="compositionally biased region" description="Low complexity" evidence="4">
    <location>
        <begin position="1811"/>
        <end position="1831"/>
    </location>
</feature>
<keyword evidence="2" id="KW-0863">Zinc-finger</keyword>
<feature type="compositionally biased region" description="Polar residues" evidence="4">
    <location>
        <begin position="118"/>
        <end position="152"/>
    </location>
</feature>
<feature type="compositionally biased region" description="Acidic residues" evidence="4">
    <location>
        <begin position="1593"/>
        <end position="1608"/>
    </location>
</feature>
<feature type="compositionally biased region" description="Polar residues" evidence="4">
    <location>
        <begin position="1675"/>
        <end position="1685"/>
    </location>
</feature>
<proteinExistence type="predicted"/>